<dbReference type="SUPFAM" id="SSF53790">
    <property type="entry name" value="Tetrapyrrole methylase"/>
    <property type="match status" value="1"/>
</dbReference>
<dbReference type="PIRSF" id="PIRSF036428">
    <property type="entry name" value="CobL"/>
    <property type="match status" value="1"/>
</dbReference>
<dbReference type="GO" id="GO:0032259">
    <property type="term" value="P:methylation"/>
    <property type="evidence" value="ECO:0007669"/>
    <property type="project" value="UniProtKB-KW"/>
</dbReference>
<dbReference type="EMBL" id="SRMF01000002">
    <property type="protein sequence ID" value="TGG93862.1"/>
    <property type="molecule type" value="Genomic_DNA"/>
</dbReference>
<dbReference type="PANTHER" id="PTHR43182:SF1">
    <property type="entry name" value="COBALT-PRECORRIN-7 C(5)-METHYLTRANSFERASE"/>
    <property type="match status" value="1"/>
</dbReference>
<evidence type="ECO:0000256" key="5">
    <source>
        <dbReference type="ARBA" id="ARBA00022691"/>
    </source>
</evidence>
<evidence type="ECO:0000256" key="4">
    <source>
        <dbReference type="ARBA" id="ARBA00022679"/>
    </source>
</evidence>
<dbReference type="Proteomes" id="UP000297475">
    <property type="component" value="Unassembled WGS sequence"/>
</dbReference>
<dbReference type="UniPathway" id="UPA00148"/>
<dbReference type="CDD" id="cd11644">
    <property type="entry name" value="Precorrin-6Y-MT"/>
    <property type="match status" value="1"/>
</dbReference>
<feature type="domain" description="Tetrapyrrole methylase" evidence="6">
    <location>
        <begin position="12"/>
        <end position="196"/>
    </location>
</feature>
<dbReference type="GO" id="GO:0009236">
    <property type="term" value="P:cobalamin biosynthetic process"/>
    <property type="evidence" value="ECO:0007669"/>
    <property type="project" value="UniProtKB-UniPathway"/>
</dbReference>
<name>A0A4Z0WEH7_9GAMM</name>
<comment type="caution">
    <text evidence="7">The sequence shown here is derived from an EMBL/GenBank/DDBJ whole genome shotgun (WGS) entry which is preliminary data.</text>
</comment>
<evidence type="ECO:0000256" key="1">
    <source>
        <dbReference type="ARBA" id="ARBA00004953"/>
    </source>
</evidence>
<protein>
    <submittedName>
        <fullName evidence="7">Precorrin-6y C5,15-methyltransferase (Decarboxylating) subunit CbiE</fullName>
    </submittedName>
</protein>
<evidence type="ECO:0000259" key="6">
    <source>
        <dbReference type="Pfam" id="PF00590"/>
    </source>
</evidence>
<dbReference type="NCBIfam" id="TIGR02469">
    <property type="entry name" value="CbiT"/>
    <property type="match status" value="1"/>
</dbReference>
<evidence type="ECO:0000256" key="2">
    <source>
        <dbReference type="ARBA" id="ARBA00022573"/>
    </source>
</evidence>
<dbReference type="OrthoDB" id="9787825at2"/>
<evidence type="ECO:0000313" key="7">
    <source>
        <dbReference type="EMBL" id="TGG93862.1"/>
    </source>
</evidence>
<dbReference type="InterPro" id="IPR000878">
    <property type="entry name" value="4pyrrol_Mease"/>
</dbReference>
<evidence type="ECO:0000313" key="8">
    <source>
        <dbReference type="Proteomes" id="UP000297475"/>
    </source>
</evidence>
<keyword evidence="8" id="KW-1185">Reference proteome</keyword>
<dbReference type="GO" id="GO:0008276">
    <property type="term" value="F:protein methyltransferase activity"/>
    <property type="evidence" value="ECO:0007669"/>
    <property type="project" value="InterPro"/>
</dbReference>
<keyword evidence="2" id="KW-0169">Cobalamin biosynthesis</keyword>
<dbReference type="InterPro" id="IPR035996">
    <property type="entry name" value="4pyrrol_Methylase_sf"/>
</dbReference>
<dbReference type="InterPro" id="IPR014777">
    <property type="entry name" value="4pyrrole_Mease_sub1"/>
</dbReference>
<accession>A0A4Z0WEH7</accession>
<dbReference type="InterPro" id="IPR050714">
    <property type="entry name" value="Cobalamin_biosynth_MTase"/>
</dbReference>
<sequence>MGVVMNNESPWLTIIGWGENGTAGLTPASRTVLEQAEFIFGAERHLAVLPEGLNATVKTWPVPFADGIPELLAHRGQTVVMLASQDPFWFGAGTVMTEQLTPGEWTALPLPSTFSLAAARLGWALEQTVCLGLHAAPLTRLRPHLASGQRLLVLLRNGDAVADLARWLNDIGFGATELTILEALGGERERIRSCHAADYGLGDVQHPVAVALNVSGDGPVITGAGGLDDDLFEHDGQLTKRPVRALTLSALAPRPGERLWDIGTGSGSIAIEWLLAHPANQAIGFEMDADRLARARRNADALGVDRLQLVAGSAPAVLADQPVPNAVFVGGGLSEELLHALTEQLPAGTRLVANAVTLESEALLTRWQALRGGELLRVELASAEPLGQRRGWRARYPIVQWQTVL</sequence>
<dbReference type="PANTHER" id="PTHR43182">
    <property type="entry name" value="COBALT-PRECORRIN-6B C(15)-METHYLTRANSFERASE (DECARBOXYLATING)"/>
    <property type="match status" value="1"/>
</dbReference>
<reference evidence="7 8" key="1">
    <citation type="submission" date="2019-04" db="EMBL/GenBank/DDBJ databases">
        <title>Natronospirillum operosus gen. nov., sp. nov., a haloalkaliphilic satellite isolated from decaying biomass of laboratory culture of cyanobacterium Geitlerinema sp. and proposal of Natronospirillaceae fam. nov. and Saccharospirillaceae fam. nov.</title>
        <authorList>
            <person name="Kevbrin V."/>
            <person name="Boltyanskaya Y."/>
            <person name="Koziaeva V."/>
            <person name="Grouzdev D.S."/>
            <person name="Park M."/>
            <person name="Cho J."/>
        </authorList>
    </citation>
    <scope>NUCLEOTIDE SEQUENCE [LARGE SCALE GENOMIC DNA]</scope>
    <source>
        <strain evidence="7 8">G-116</strain>
    </source>
</reference>
<dbReference type="InterPro" id="IPR006365">
    <property type="entry name" value="Cbl_synth_CobL"/>
</dbReference>
<organism evidence="7 8">
    <name type="scientific">Natronospirillum operosum</name>
    <dbReference type="NCBI Taxonomy" id="2759953"/>
    <lineage>
        <taxon>Bacteria</taxon>
        <taxon>Pseudomonadati</taxon>
        <taxon>Pseudomonadota</taxon>
        <taxon>Gammaproteobacteria</taxon>
        <taxon>Oceanospirillales</taxon>
        <taxon>Natronospirillaceae</taxon>
        <taxon>Natronospirillum</taxon>
    </lineage>
</organism>
<dbReference type="Gene3D" id="3.40.50.150">
    <property type="entry name" value="Vaccinia Virus protein VP39"/>
    <property type="match status" value="1"/>
</dbReference>
<dbReference type="AlphaFoldDB" id="A0A4Z0WEH7"/>
<proteinExistence type="predicted"/>
<keyword evidence="3 7" id="KW-0489">Methyltransferase</keyword>
<keyword evidence="4 7" id="KW-0808">Transferase</keyword>
<dbReference type="InterPro" id="IPR012818">
    <property type="entry name" value="CbiE"/>
</dbReference>
<dbReference type="InterPro" id="IPR029063">
    <property type="entry name" value="SAM-dependent_MTases_sf"/>
</dbReference>
<dbReference type="Pfam" id="PF00590">
    <property type="entry name" value="TP_methylase"/>
    <property type="match status" value="1"/>
</dbReference>
<dbReference type="NCBIfam" id="TIGR02467">
    <property type="entry name" value="CbiE"/>
    <property type="match status" value="1"/>
</dbReference>
<keyword evidence="5" id="KW-0949">S-adenosyl-L-methionine</keyword>
<dbReference type="InterPro" id="IPR014008">
    <property type="entry name" value="Cbl_synth_MTase_CbiT"/>
</dbReference>
<dbReference type="Pfam" id="PF01135">
    <property type="entry name" value="PCMT"/>
    <property type="match status" value="1"/>
</dbReference>
<comment type="pathway">
    <text evidence="1">Cofactor biosynthesis; adenosylcobalamin biosynthesis.</text>
</comment>
<dbReference type="SUPFAM" id="SSF53335">
    <property type="entry name" value="S-adenosyl-L-methionine-dependent methyltransferases"/>
    <property type="match status" value="1"/>
</dbReference>
<evidence type="ECO:0000256" key="3">
    <source>
        <dbReference type="ARBA" id="ARBA00022603"/>
    </source>
</evidence>
<dbReference type="RefSeq" id="WP_135482377.1">
    <property type="nucleotide sequence ID" value="NZ_SRMF01000002.1"/>
</dbReference>
<dbReference type="CDD" id="cd02440">
    <property type="entry name" value="AdoMet_MTases"/>
    <property type="match status" value="1"/>
</dbReference>
<dbReference type="Gene3D" id="3.40.1010.10">
    <property type="entry name" value="Cobalt-precorrin-4 Transmethylase, Domain 1"/>
    <property type="match status" value="1"/>
</dbReference>
<gene>
    <name evidence="7" type="primary">cbiE</name>
    <name evidence="7" type="ORF">E4656_06615</name>
</gene>